<dbReference type="RefSeq" id="WP_237339139.1">
    <property type="nucleotide sequence ID" value="NZ_BAABCM010000008.1"/>
</dbReference>
<dbReference type="InterPro" id="IPR000667">
    <property type="entry name" value="Peptidase_S13"/>
</dbReference>
<dbReference type="Proteomes" id="UP001501624">
    <property type="component" value="Unassembled WGS sequence"/>
</dbReference>
<gene>
    <name evidence="5" type="ORF">GCM10022380_53590</name>
</gene>
<proteinExistence type="inferred from homology"/>
<keyword evidence="4" id="KW-0472">Membrane</keyword>
<dbReference type="SUPFAM" id="SSF56601">
    <property type="entry name" value="beta-lactamase/transpeptidase-like"/>
    <property type="match status" value="1"/>
</dbReference>
<dbReference type="PRINTS" id="PR00922">
    <property type="entry name" value="DADACBPTASE3"/>
</dbReference>
<keyword evidence="6" id="KW-1185">Reference proteome</keyword>
<keyword evidence="4" id="KW-1133">Transmembrane helix</keyword>
<feature type="compositionally biased region" description="Low complexity" evidence="3">
    <location>
        <begin position="113"/>
        <end position="161"/>
    </location>
</feature>
<name>A0ABP7IWA4_9PSEU</name>
<dbReference type="EMBL" id="BAABCM010000008">
    <property type="protein sequence ID" value="GAA3828276.1"/>
    <property type="molecule type" value="Genomic_DNA"/>
</dbReference>
<evidence type="ECO:0000256" key="1">
    <source>
        <dbReference type="ARBA" id="ARBA00006096"/>
    </source>
</evidence>
<evidence type="ECO:0000313" key="5">
    <source>
        <dbReference type="EMBL" id="GAA3828276.1"/>
    </source>
</evidence>
<feature type="compositionally biased region" description="Low complexity" evidence="3">
    <location>
        <begin position="16"/>
        <end position="29"/>
    </location>
</feature>
<evidence type="ECO:0000256" key="4">
    <source>
        <dbReference type="SAM" id="Phobius"/>
    </source>
</evidence>
<dbReference type="Pfam" id="PF02113">
    <property type="entry name" value="Peptidase_S13"/>
    <property type="match status" value="2"/>
</dbReference>
<evidence type="ECO:0000256" key="3">
    <source>
        <dbReference type="SAM" id="MobiDB-lite"/>
    </source>
</evidence>
<keyword evidence="2" id="KW-0378">Hydrolase</keyword>
<evidence type="ECO:0000256" key="2">
    <source>
        <dbReference type="ARBA" id="ARBA00022801"/>
    </source>
</evidence>
<sequence length="664" mass="67788">MPSNEQPEWPSEDTDAGSGESSADGGATAQLPVPGKVSLPESPTLFVPAERDAEKTQFIPAAKPDAESTQVIDLRQVPEQETEPHRVPRPQSPQSAEPAQPRPQPAPPEHRPQQPAQQQPPQQSAESAPPRPQSAQPAQPPQQSAQQPPQPSAQQQSAEPSQPVPPAAVPPVQPMRIEPSGEIHPAEATTGEEKPPAEPEAKPKRRRKGVLIGSIVALVLVVAVGAALATPYVSNRLGLPWAPNLPKGDSPQPVPVALSLKAPSASAPKPTSSGVSSALAGPAANAALGTLTGAVIDPATGELLWDRNSSQFRTPASTTKLLTTSAALLAMDPGTQLSTKVVQGSSPDTAVIVAGGDITLSSLPAGQQSVYAGAAHLDDLVAQVKQASGGAIKKVQIDTSIWSGAQTAPGWAPDDAPIYTAAMTPVMLDGGLTDPTNDHSMRVAQPANTVLQTFAQRLGATASGQATAPQDAKVLGEVKSAPLSELIAHALEASDNTLADAIGRMTAIATGADASFAGAAQATLSVLSQNGFDVSQVKLSDNSGLSPQNSVPAKLLAQVLAVAAGPDGKDPRTAKLRPMLAGLPVAGGSGTLADRYDAPNSRSGKGWVRAKTGTLSGVHTLAGVVLDEDGRVLVFALMSDGADQDPARAALDVVAASLRGCGCR</sequence>
<dbReference type="PANTHER" id="PTHR30023">
    <property type="entry name" value="D-ALANYL-D-ALANINE CARBOXYPEPTIDASE"/>
    <property type="match status" value="1"/>
</dbReference>
<dbReference type="InterPro" id="IPR012338">
    <property type="entry name" value="Beta-lactam/transpept-like"/>
</dbReference>
<protein>
    <recommendedName>
        <fullName evidence="7">D-alanyl-D-alanine carboxypeptidase/D-alanyl-D-alanine-endopeptidase</fullName>
    </recommendedName>
</protein>
<organism evidence="5 6">
    <name type="scientific">Amycolatopsis tucumanensis</name>
    <dbReference type="NCBI Taxonomy" id="401106"/>
    <lineage>
        <taxon>Bacteria</taxon>
        <taxon>Bacillati</taxon>
        <taxon>Actinomycetota</taxon>
        <taxon>Actinomycetes</taxon>
        <taxon>Pseudonocardiales</taxon>
        <taxon>Pseudonocardiaceae</taxon>
        <taxon>Amycolatopsis</taxon>
    </lineage>
</organism>
<reference evidence="6" key="1">
    <citation type="journal article" date="2019" name="Int. J. Syst. Evol. Microbiol.">
        <title>The Global Catalogue of Microorganisms (GCM) 10K type strain sequencing project: providing services to taxonomists for standard genome sequencing and annotation.</title>
        <authorList>
            <consortium name="The Broad Institute Genomics Platform"/>
            <consortium name="The Broad Institute Genome Sequencing Center for Infectious Disease"/>
            <person name="Wu L."/>
            <person name="Ma J."/>
        </authorList>
    </citation>
    <scope>NUCLEOTIDE SEQUENCE [LARGE SCALE GENOMIC DNA]</scope>
    <source>
        <strain evidence="6">JCM 17017</strain>
    </source>
</reference>
<dbReference type="Gene3D" id="3.40.710.10">
    <property type="entry name" value="DD-peptidase/beta-lactamase superfamily"/>
    <property type="match status" value="2"/>
</dbReference>
<evidence type="ECO:0000313" key="6">
    <source>
        <dbReference type="Proteomes" id="UP001501624"/>
    </source>
</evidence>
<feature type="compositionally biased region" description="Basic and acidic residues" evidence="3">
    <location>
        <begin position="76"/>
        <end position="86"/>
    </location>
</feature>
<dbReference type="NCBIfam" id="TIGR00666">
    <property type="entry name" value="PBP4"/>
    <property type="match status" value="1"/>
</dbReference>
<feature type="region of interest" description="Disordered" evidence="3">
    <location>
        <begin position="1"/>
        <end position="206"/>
    </location>
</feature>
<feature type="transmembrane region" description="Helical" evidence="4">
    <location>
        <begin position="210"/>
        <end position="233"/>
    </location>
</feature>
<comment type="similarity">
    <text evidence="1">Belongs to the peptidase S13 family.</text>
</comment>
<keyword evidence="4" id="KW-0812">Transmembrane</keyword>
<evidence type="ECO:0008006" key="7">
    <source>
        <dbReference type="Google" id="ProtNLM"/>
    </source>
</evidence>
<feature type="compositionally biased region" description="Pro residues" evidence="3">
    <location>
        <begin position="162"/>
        <end position="173"/>
    </location>
</feature>
<dbReference type="PANTHER" id="PTHR30023:SF0">
    <property type="entry name" value="PENICILLIN-SENSITIVE CARBOXYPEPTIDASE A"/>
    <property type="match status" value="1"/>
</dbReference>
<feature type="compositionally biased region" description="Basic and acidic residues" evidence="3">
    <location>
        <begin position="179"/>
        <end position="202"/>
    </location>
</feature>
<accession>A0ABP7IWA4</accession>
<comment type="caution">
    <text evidence="5">The sequence shown here is derived from an EMBL/GenBank/DDBJ whole genome shotgun (WGS) entry which is preliminary data.</text>
</comment>